<sequence length="171" mass="18795">MNAFLDQLPALIGVAVGTLGTILATSVSDRSKWTRAQAVRWDERRVDAYATFARAVKEMHLVAMRLTRSPATDPAGLHELNEADNECSKAWEGVLLLGDAGTVDAAREWRESVYQLVSAARGRASADFDRDTALHRADEGRDRFYAAARTSLAVGGAVAQAPWLIQRRRRT</sequence>
<evidence type="ECO:0000313" key="2">
    <source>
        <dbReference type="Proteomes" id="UP001144280"/>
    </source>
</evidence>
<gene>
    <name evidence="1" type="ORF">Pa4123_29690</name>
</gene>
<dbReference type="EMBL" id="BSDI01000012">
    <property type="protein sequence ID" value="GLH97694.1"/>
    <property type="molecule type" value="Genomic_DNA"/>
</dbReference>
<accession>A0ABQ5QVE9</accession>
<reference evidence="1" key="1">
    <citation type="submission" date="2022-12" db="EMBL/GenBank/DDBJ databases">
        <title>New Phytohabitans aurantiacus sp. RD004123 nov., an actinomycete isolated from soil.</title>
        <authorList>
            <person name="Triningsih D.W."/>
            <person name="Harunari E."/>
            <person name="Igarashi Y."/>
        </authorList>
    </citation>
    <scope>NUCLEOTIDE SEQUENCE</scope>
    <source>
        <strain evidence="1">RD004123</strain>
    </source>
</reference>
<evidence type="ECO:0008006" key="3">
    <source>
        <dbReference type="Google" id="ProtNLM"/>
    </source>
</evidence>
<comment type="caution">
    <text evidence="1">The sequence shown here is derived from an EMBL/GenBank/DDBJ whole genome shotgun (WGS) entry which is preliminary data.</text>
</comment>
<dbReference type="Proteomes" id="UP001144280">
    <property type="component" value="Unassembled WGS sequence"/>
</dbReference>
<keyword evidence="2" id="KW-1185">Reference proteome</keyword>
<dbReference type="RefSeq" id="WP_281895834.1">
    <property type="nucleotide sequence ID" value="NZ_BSDI01000012.1"/>
</dbReference>
<evidence type="ECO:0000313" key="1">
    <source>
        <dbReference type="EMBL" id="GLH97694.1"/>
    </source>
</evidence>
<proteinExistence type="predicted"/>
<protein>
    <recommendedName>
        <fullName evidence="3">Secreted protein</fullName>
    </recommendedName>
</protein>
<organism evidence="1 2">
    <name type="scientific">Phytohabitans aurantiacus</name>
    <dbReference type="NCBI Taxonomy" id="3016789"/>
    <lineage>
        <taxon>Bacteria</taxon>
        <taxon>Bacillati</taxon>
        <taxon>Actinomycetota</taxon>
        <taxon>Actinomycetes</taxon>
        <taxon>Micromonosporales</taxon>
        <taxon>Micromonosporaceae</taxon>
    </lineage>
</organism>
<name>A0ABQ5QVE9_9ACTN</name>